<dbReference type="PROSITE" id="PS50297">
    <property type="entry name" value="ANK_REP_REGION"/>
    <property type="match status" value="1"/>
</dbReference>
<evidence type="ECO:0000256" key="2">
    <source>
        <dbReference type="PROSITE-ProRule" id="PRU00023"/>
    </source>
</evidence>
<accession>A0ABQ9F4K2</accession>
<organism evidence="4 5">
    <name type="scientific">Tegillarca granosa</name>
    <name type="common">Malaysian cockle</name>
    <name type="synonym">Anadara granosa</name>
    <dbReference type="NCBI Taxonomy" id="220873"/>
    <lineage>
        <taxon>Eukaryota</taxon>
        <taxon>Metazoa</taxon>
        <taxon>Spiralia</taxon>
        <taxon>Lophotrochozoa</taxon>
        <taxon>Mollusca</taxon>
        <taxon>Bivalvia</taxon>
        <taxon>Autobranchia</taxon>
        <taxon>Pteriomorphia</taxon>
        <taxon>Arcoida</taxon>
        <taxon>Arcoidea</taxon>
        <taxon>Arcidae</taxon>
        <taxon>Tegillarca</taxon>
    </lineage>
</organism>
<dbReference type="EMBL" id="JARBDR010000640">
    <property type="protein sequence ID" value="KAJ8310827.1"/>
    <property type="molecule type" value="Genomic_DNA"/>
</dbReference>
<feature type="compositionally biased region" description="Basic and acidic residues" evidence="3">
    <location>
        <begin position="437"/>
        <end position="453"/>
    </location>
</feature>
<dbReference type="Proteomes" id="UP001217089">
    <property type="component" value="Unassembled WGS sequence"/>
</dbReference>
<feature type="region of interest" description="Disordered" evidence="3">
    <location>
        <begin position="429"/>
        <end position="536"/>
    </location>
</feature>
<dbReference type="SMART" id="SM00248">
    <property type="entry name" value="ANK"/>
    <property type="match status" value="7"/>
</dbReference>
<feature type="repeat" description="ANK" evidence="2">
    <location>
        <begin position="582"/>
        <end position="618"/>
    </location>
</feature>
<feature type="repeat" description="ANK" evidence="2">
    <location>
        <begin position="725"/>
        <end position="762"/>
    </location>
</feature>
<evidence type="ECO:0000313" key="4">
    <source>
        <dbReference type="EMBL" id="KAJ8310827.1"/>
    </source>
</evidence>
<dbReference type="PROSITE" id="PS50088">
    <property type="entry name" value="ANK_REPEAT"/>
    <property type="match status" value="3"/>
</dbReference>
<dbReference type="PANTHER" id="PTHR15897:SF2">
    <property type="entry name" value="ANKYRIN REPEAT AND MYND DOMAIN-CONTAINING PROTEIN 1"/>
    <property type="match status" value="1"/>
</dbReference>
<gene>
    <name evidence="4" type="ORF">KUTeg_012692</name>
</gene>
<dbReference type="SUPFAM" id="SSF82185">
    <property type="entry name" value="Histone H3 K4-specific methyltransferase SET7/9 N-terminal domain"/>
    <property type="match status" value="1"/>
</dbReference>
<dbReference type="InterPro" id="IPR036770">
    <property type="entry name" value="Ankyrin_rpt-contain_sf"/>
</dbReference>
<protein>
    <submittedName>
        <fullName evidence="4">Uncharacterized protein</fullName>
    </submittedName>
</protein>
<dbReference type="Gene3D" id="1.25.40.20">
    <property type="entry name" value="Ankyrin repeat-containing domain"/>
    <property type="match status" value="2"/>
</dbReference>
<sequence length="1042" mass="116007">MSSSRSSDHMPKLKSANFESLGQDVEVNYKSGAMFKGKVQDHKRSGTGIFTWPNGAKYEGQYSDNLRNGKGLQVWQDGSKYNGDFESDMRHGEGELSWSNGEVYKGTFFRDRRHGKGVYTWPNGSTYTGTFYMDRKEGYGLFKFANGNTFEGLYKDDEREGPGVLTYTDGKQDVGLWHGEKLIKLCTSSPNAFMMEDHQEFDYNPDEHIEYIKAEPEEVVIPEFVESPEIFDYLPENNVMETVMNLYSDSLDPRSLAINKDIFDQEFFKGSEREKDDKAEKIKAWNKTPSMIDIQRHVHKHCHQQKNMSFNIDKIIKGDRTKFKQKGPLETASEELIEAATNGDEKVVEDLLTAGNVHPDVADKDGHTPLIGATVNWHIGVINCLLNHGADVNKLNDEGCSALSAGAIFFYPVDSFLFNIAERYLDVPSASKKSKKDGKQTGKKSDDKSENKQKTKSGGRDSPSQKQKTDKKLKVPPGVSTTSVDSGFYQSDSNQSIGAPQGKLQVRIKEPVEGEATLNEKEEELDSVLGEQKNEEDVEFDSTATLHDFEIEVTEQLIERCATQLSTNEKIVKGRRSHNSADLGTVRHLAVIKNEKERMKQTLDLLLKRGADPNASNVPMPVLFFAIKSADVEVVKKLLLKGASTAITLPKEKGGLAPLHIACAIPGEEGVQITELLLNALADPDVRATEDDSFLNRTLIPVNIKMKEEEWMKDSILPESQALLGGRTPLQIACARDDNYKHACRIVRLLLEHKANSNLLCNGFSPLALAIASGNDLAIDELLAFNCDPSLPLTHGVGSAICAATSTEYEHRRPIQARLDLIDKLVKAGGNILASIPIGPKRIMGTAVDYAYYMFNQDRRIAHMPYHALTPAERETYNARRKLLAHIGDILRTKAVEREKKKLEDELSAGKRSRSPSPGFVYIGAGAPLPPNARRPRSLRERDREMAVTFEPSEKAGPTVGKGFPDREPGTLPPSSNEVEVHTLSAKEAQKLFTENAHLKRLKQMNTSLEFMHGSCSSLHSSYHWVSEHVSYCLSLAITALL</sequence>
<keyword evidence="2" id="KW-0040">ANK repeat</keyword>
<keyword evidence="5" id="KW-1185">Reference proteome</keyword>
<dbReference type="SUPFAM" id="SSF48403">
    <property type="entry name" value="Ankyrin repeat"/>
    <property type="match status" value="2"/>
</dbReference>
<name>A0ABQ9F4K2_TEGGR</name>
<reference evidence="4 5" key="1">
    <citation type="submission" date="2022-12" db="EMBL/GenBank/DDBJ databases">
        <title>Chromosome-level genome of Tegillarca granosa.</title>
        <authorList>
            <person name="Kim J."/>
        </authorList>
    </citation>
    <scope>NUCLEOTIDE SEQUENCE [LARGE SCALE GENOMIC DNA]</scope>
    <source>
        <strain evidence="4">Teg-2019</strain>
        <tissue evidence="4">Adductor muscle</tissue>
    </source>
</reference>
<feature type="compositionally biased region" description="Polar residues" evidence="3">
    <location>
        <begin position="479"/>
        <end position="498"/>
    </location>
</feature>
<dbReference type="InterPro" id="IPR053064">
    <property type="entry name" value="Ankyrin-MYND_domain-protein"/>
</dbReference>
<proteinExistence type="predicted"/>
<feature type="region of interest" description="Disordered" evidence="3">
    <location>
        <begin position="954"/>
        <end position="976"/>
    </location>
</feature>
<dbReference type="PANTHER" id="PTHR15897">
    <property type="entry name" value="ANKYRIN REPEAT AND MYND DOMAIN PROTEIN 1"/>
    <property type="match status" value="1"/>
</dbReference>
<evidence type="ECO:0000256" key="1">
    <source>
        <dbReference type="ARBA" id="ARBA00022737"/>
    </source>
</evidence>
<comment type="caution">
    <text evidence="4">The sequence shown here is derived from an EMBL/GenBank/DDBJ whole genome shotgun (WGS) entry which is preliminary data.</text>
</comment>
<keyword evidence="1" id="KW-0677">Repeat</keyword>
<dbReference type="InterPro" id="IPR003409">
    <property type="entry name" value="MORN"/>
</dbReference>
<dbReference type="InterPro" id="IPR002110">
    <property type="entry name" value="Ankyrin_rpt"/>
</dbReference>
<evidence type="ECO:0000256" key="3">
    <source>
        <dbReference type="SAM" id="MobiDB-lite"/>
    </source>
</evidence>
<feature type="region of interest" description="Disordered" evidence="3">
    <location>
        <begin position="903"/>
        <end position="940"/>
    </location>
</feature>
<dbReference type="Pfam" id="PF12796">
    <property type="entry name" value="Ank_2"/>
    <property type="match status" value="2"/>
</dbReference>
<dbReference type="SMART" id="SM00698">
    <property type="entry name" value="MORN"/>
    <property type="match status" value="6"/>
</dbReference>
<dbReference type="Gene3D" id="2.20.110.10">
    <property type="entry name" value="Histone H3 K4-specific methyltransferase SET7/9 N-terminal domain"/>
    <property type="match status" value="3"/>
</dbReference>
<evidence type="ECO:0000313" key="5">
    <source>
        <dbReference type="Proteomes" id="UP001217089"/>
    </source>
</evidence>
<dbReference type="Pfam" id="PF02493">
    <property type="entry name" value="MORN"/>
    <property type="match status" value="6"/>
</dbReference>
<feature type="repeat" description="ANK" evidence="2">
    <location>
        <begin position="365"/>
        <end position="397"/>
    </location>
</feature>